<accession>A0A9W6PAJ9</accession>
<feature type="compositionally biased region" description="Polar residues" evidence="1">
    <location>
        <begin position="118"/>
        <end position="129"/>
    </location>
</feature>
<dbReference type="Gene3D" id="1.10.10.10">
    <property type="entry name" value="Winged helix-like DNA-binding domain superfamily/Winged helix DNA-binding domain"/>
    <property type="match status" value="1"/>
</dbReference>
<gene>
    <name evidence="3" type="ORF">Nans01_43530</name>
</gene>
<dbReference type="RefSeq" id="WP_285761538.1">
    <property type="nucleotide sequence ID" value="NZ_BSQG01000010.1"/>
</dbReference>
<protein>
    <recommendedName>
        <fullName evidence="2">ANTAR domain-containing protein</fullName>
    </recommendedName>
</protein>
<dbReference type="PROSITE" id="PS50921">
    <property type="entry name" value="ANTAR"/>
    <property type="match status" value="1"/>
</dbReference>
<evidence type="ECO:0000313" key="4">
    <source>
        <dbReference type="Proteomes" id="UP001165092"/>
    </source>
</evidence>
<keyword evidence="4" id="KW-1185">Reference proteome</keyword>
<dbReference type="AlphaFoldDB" id="A0A9W6PAJ9"/>
<dbReference type="Pfam" id="PF03861">
    <property type="entry name" value="ANTAR"/>
    <property type="match status" value="1"/>
</dbReference>
<name>A0A9W6PAJ9_9ACTN</name>
<feature type="region of interest" description="Disordered" evidence="1">
    <location>
        <begin position="112"/>
        <end position="241"/>
    </location>
</feature>
<dbReference type="Proteomes" id="UP001165092">
    <property type="component" value="Unassembled WGS sequence"/>
</dbReference>
<proteinExistence type="predicted"/>
<organism evidence="3 4">
    <name type="scientific">Nocardiopsis ansamitocini</name>
    <dbReference type="NCBI Taxonomy" id="1670832"/>
    <lineage>
        <taxon>Bacteria</taxon>
        <taxon>Bacillati</taxon>
        <taxon>Actinomycetota</taxon>
        <taxon>Actinomycetes</taxon>
        <taxon>Streptosporangiales</taxon>
        <taxon>Nocardiopsidaceae</taxon>
        <taxon>Nocardiopsis</taxon>
    </lineage>
</organism>
<evidence type="ECO:0000259" key="2">
    <source>
        <dbReference type="PROSITE" id="PS50921"/>
    </source>
</evidence>
<feature type="compositionally biased region" description="Low complexity" evidence="1">
    <location>
        <begin position="197"/>
        <end position="229"/>
    </location>
</feature>
<evidence type="ECO:0000313" key="3">
    <source>
        <dbReference type="EMBL" id="GLU50002.1"/>
    </source>
</evidence>
<comment type="caution">
    <text evidence="3">The sequence shown here is derived from an EMBL/GenBank/DDBJ whole genome shotgun (WGS) entry which is preliminary data.</text>
</comment>
<reference evidence="3" key="1">
    <citation type="submission" date="2023-02" db="EMBL/GenBank/DDBJ databases">
        <title>Nocardiopsis ansamitocini NBRC 112285.</title>
        <authorList>
            <person name="Ichikawa N."/>
            <person name="Sato H."/>
            <person name="Tonouchi N."/>
        </authorList>
    </citation>
    <scope>NUCLEOTIDE SEQUENCE</scope>
    <source>
        <strain evidence="3">NBRC 112285</strain>
    </source>
</reference>
<dbReference type="GO" id="GO:0003723">
    <property type="term" value="F:RNA binding"/>
    <property type="evidence" value="ECO:0007669"/>
    <property type="project" value="InterPro"/>
</dbReference>
<dbReference type="InterPro" id="IPR036388">
    <property type="entry name" value="WH-like_DNA-bd_sf"/>
</dbReference>
<dbReference type="SUPFAM" id="SSF52172">
    <property type="entry name" value="CheY-like"/>
    <property type="match status" value="1"/>
</dbReference>
<feature type="domain" description="ANTAR" evidence="2">
    <location>
        <begin position="21"/>
        <end position="82"/>
    </location>
</feature>
<dbReference type="InterPro" id="IPR005561">
    <property type="entry name" value="ANTAR"/>
</dbReference>
<sequence length="241" mass="25173">MAADATPETAADVVADEQARIHRLETQVHHLTAALETRGVIGRGLGIIMGLHRCDSDEAFRLLRHASQDTNTKVHDIAAGLEAVTGDPLHDMTPTLRRALEIVVRQQRAVLDPVAGQPSPSARPWTTATHPPGRSPDGSPRADAPSGEGRAKGTTTCHTPRVPPASGPRQPERSPGLDAGTGSAESTPKEPSAPKHAPSSSRTSSATTRTPAARQAPGTRPGPRTTEPGPGLPKGVNEVRP</sequence>
<evidence type="ECO:0000256" key="1">
    <source>
        <dbReference type="SAM" id="MobiDB-lite"/>
    </source>
</evidence>
<dbReference type="EMBL" id="BSQG01000010">
    <property type="protein sequence ID" value="GLU50002.1"/>
    <property type="molecule type" value="Genomic_DNA"/>
</dbReference>
<dbReference type="InterPro" id="IPR011006">
    <property type="entry name" value="CheY-like_superfamily"/>
</dbReference>
<dbReference type="SMART" id="SM01012">
    <property type="entry name" value="ANTAR"/>
    <property type="match status" value="1"/>
</dbReference>